<protein>
    <recommendedName>
        <fullName evidence="3">ATP-dependent helicase</fullName>
    </recommendedName>
</protein>
<dbReference type="RefSeq" id="WP_163090744.1">
    <property type="nucleotide sequence ID" value="NZ_JAAGNA010000933.1"/>
</dbReference>
<proteinExistence type="predicted"/>
<accession>A0A9X5HES9</accession>
<name>A0A9X5HES9_9ACTN</name>
<dbReference type="Proteomes" id="UP000471745">
    <property type="component" value="Unassembled WGS sequence"/>
</dbReference>
<evidence type="ECO:0000313" key="1">
    <source>
        <dbReference type="EMBL" id="NEC52130.1"/>
    </source>
</evidence>
<reference evidence="1 2" key="1">
    <citation type="submission" date="2020-01" db="EMBL/GenBank/DDBJ databases">
        <title>Insect and environment-associated Actinomycetes.</title>
        <authorList>
            <person name="Currrie C."/>
            <person name="Chevrette M."/>
            <person name="Carlson C."/>
            <person name="Stubbendieck R."/>
            <person name="Wendt-Pienkowski E."/>
        </authorList>
    </citation>
    <scope>NUCLEOTIDE SEQUENCE [LARGE SCALE GENOMIC DNA]</scope>
    <source>
        <strain evidence="1 2">SID8189</strain>
    </source>
</reference>
<evidence type="ECO:0008006" key="3">
    <source>
        <dbReference type="Google" id="ProtNLM"/>
    </source>
</evidence>
<evidence type="ECO:0000313" key="2">
    <source>
        <dbReference type="Proteomes" id="UP000471745"/>
    </source>
</evidence>
<dbReference type="AlphaFoldDB" id="A0A9X5HES9"/>
<feature type="non-terminal residue" evidence="1">
    <location>
        <position position="92"/>
    </location>
</feature>
<keyword evidence="2" id="KW-1185">Reference proteome</keyword>
<sequence>MQWMTARQAEQLACCAAVFEPGDPARTGRIAFWHPDGGTPPLTPGGEPGEADLVVPDGDGYTVRTVPVVRLTPAGALPALLHARRATATPPA</sequence>
<organism evidence="1 2">
    <name type="scientific">Actinospica acidiphila</name>
    <dbReference type="NCBI Taxonomy" id="304899"/>
    <lineage>
        <taxon>Bacteria</taxon>
        <taxon>Bacillati</taxon>
        <taxon>Actinomycetota</taxon>
        <taxon>Actinomycetes</taxon>
        <taxon>Catenulisporales</taxon>
        <taxon>Actinospicaceae</taxon>
        <taxon>Actinospica</taxon>
    </lineage>
</organism>
<gene>
    <name evidence="1" type="ORF">G3I18_26745</name>
</gene>
<comment type="caution">
    <text evidence="1">The sequence shown here is derived from an EMBL/GenBank/DDBJ whole genome shotgun (WGS) entry which is preliminary data.</text>
</comment>
<dbReference type="EMBL" id="JAAGNA010000933">
    <property type="protein sequence ID" value="NEC52130.1"/>
    <property type="molecule type" value="Genomic_DNA"/>
</dbReference>